<dbReference type="Gene3D" id="3.30.720.110">
    <property type="match status" value="1"/>
</dbReference>
<dbReference type="InterPro" id="IPR004360">
    <property type="entry name" value="Glyas_Fos-R_dOase_dom"/>
</dbReference>
<evidence type="ECO:0000313" key="7">
    <source>
        <dbReference type="EMBL" id="TWP36658.1"/>
    </source>
</evidence>
<keyword evidence="2" id="KW-0805">Transcription regulation</keyword>
<keyword evidence="3" id="KW-0238">DNA-binding</keyword>
<dbReference type="GO" id="GO:0003700">
    <property type="term" value="F:DNA-binding transcription factor activity"/>
    <property type="evidence" value="ECO:0007669"/>
    <property type="project" value="InterPro"/>
</dbReference>
<evidence type="ECO:0000256" key="2">
    <source>
        <dbReference type="ARBA" id="ARBA00023015"/>
    </source>
</evidence>
<dbReference type="CDD" id="cd01106">
    <property type="entry name" value="HTH_TipAL-Mta"/>
    <property type="match status" value="1"/>
</dbReference>
<feature type="domain" description="VOC" evidence="6">
    <location>
        <begin position="137"/>
        <end position="260"/>
    </location>
</feature>
<dbReference type="InterPro" id="IPR009061">
    <property type="entry name" value="DNA-bd_dom_put_sf"/>
</dbReference>
<dbReference type="InterPro" id="IPR037523">
    <property type="entry name" value="VOC_core"/>
</dbReference>
<dbReference type="InterPro" id="IPR029068">
    <property type="entry name" value="Glyas_Bleomycin-R_OHBP_Dase"/>
</dbReference>
<evidence type="ECO:0000256" key="1">
    <source>
        <dbReference type="ARBA" id="ARBA00022491"/>
    </source>
</evidence>
<dbReference type="PANTHER" id="PTHR30204">
    <property type="entry name" value="REDOX-CYCLING DRUG-SENSING TRANSCRIPTIONAL ACTIVATOR SOXR"/>
    <property type="match status" value="1"/>
</dbReference>
<dbReference type="AlphaFoldDB" id="A0A563E286"/>
<keyword evidence="4" id="KW-0804">Transcription</keyword>
<dbReference type="Pfam" id="PF13411">
    <property type="entry name" value="MerR_1"/>
    <property type="match status" value="1"/>
</dbReference>
<dbReference type="PROSITE" id="PS50937">
    <property type="entry name" value="HTH_MERR_2"/>
    <property type="match status" value="1"/>
</dbReference>
<accession>A0A563E286</accession>
<dbReference type="SMART" id="SM00422">
    <property type="entry name" value="HTH_MERR"/>
    <property type="match status" value="1"/>
</dbReference>
<sequence length="270" mass="29942">MQQSRLKIGEVARRTGLTRRALRYYEQLGLLGPAERLTGGHRVYSRDDLLRLYRICLLRQLGTPLSQIRSALDHPVESLETAVTRQLGDLDERLAALARLREKVAQVDLTVRSGATVSDQDLLALLDGMSDLDRGVRRRLTLLVYEDLEAAHDFLVTVFGLGRGPLTYDEAGRCVHGVIVAGDGLVWLHPTSTEAHLASPRSLGAATHCMAVFVDDVDAHYERVMAAGALIECPPRDMDYGVREYDVRDNEGGLWSFMTELDDDGGDIDE</sequence>
<keyword evidence="8" id="KW-1185">Reference proteome</keyword>
<evidence type="ECO:0000256" key="4">
    <source>
        <dbReference type="ARBA" id="ARBA00023163"/>
    </source>
</evidence>
<dbReference type="SUPFAM" id="SSF54593">
    <property type="entry name" value="Glyoxalase/Bleomycin resistance protein/Dihydroxybiphenyl dioxygenase"/>
    <property type="match status" value="1"/>
</dbReference>
<evidence type="ECO:0000259" key="6">
    <source>
        <dbReference type="PROSITE" id="PS51819"/>
    </source>
</evidence>
<evidence type="ECO:0000313" key="8">
    <source>
        <dbReference type="Proteomes" id="UP000320244"/>
    </source>
</evidence>
<dbReference type="OrthoDB" id="9809391at2"/>
<organism evidence="7 8">
    <name type="scientific">Leekyejoonella antrihumi</name>
    <dbReference type="NCBI Taxonomy" id="1660198"/>
    <lineage>
        <taxon>Bacteria</taxon>
        <taxon>Bacillati</taxon>
        <taxon>Actinomycetota</taxon>
        <taxon>Actinomycetes</taxon>
        <taxon>Micrococcales</taxon>
        <taxon>Dermacoccaceae</taxon>
        <taxon>Leekyejoonella</taxon>
    </lineage>
</organism>
<name>A0A563E286_9MICO</name>
<dbReference type="InterPro" id="IPR000551">
    <property type="entry name" value="MerR-type_HTH_dom"/>
</dbReference>
<dbReference type="PANTHER" id="PTHR30204:SF69">
    <property type="entry name" value="MERR-FAMILY TRANSCRIPTIONAL REGULATOR"/>
    <property type="match status" value="1"/>
</dbReference>
<dbReference type="SUPFAM" id="SSF46955">
    <property type="entry name" value="Putative DNA-binding domain"/>
    <property type="match status" value="1"/>
</dbReference>
<dbReference type="RefSeq" id="WP_146316499.1">
    <property type="nucleotide sequence ID" value="NZ_VCQV01000010.1"/>
</dbReference>
<evidence type="ECO:0000259" key="5">
    <source>
        <dbReference type="PROSITE" id="PS50937"/>
    </source>
</evidence>
<reference evidence="7 8" key="1">
    <citation type="submission" date="2019-05" db="EMBL/GenBank/DDBJ databases">
        <authorList>
            <person name="Lee S.D."/>
        </authorList>
    </citation>
    <scope>NUCLEOTIDE SEQUENCE [LARGE SCALE GENOMIC DNA]</scope>
    <source>
        <strain evidence="7 8">C5-26</strain>
    </source>
</reference>
<reference evidence="7 8" key="2">
    <citation type="submission" date="2019-08" db="EMBL/GenBank/DDBJ databases">
        <title>Jejuicoccus antrihumi gen. nov., sp. nov., a new member of the family Dermacoccaceae isolated from a cave.</title>
        <authorList>
            <person name="Schumann P."/>
            <person name="Kim I.S."/>
        </authorList>
    </citation>
    <scope>NUCLEOTIDE SEQUENCE [LARGE SCALE GENOMIC DNA]</scope>
    <source>
        <strain evidence="7 8">C5-26</strain>
    </source>
</reference>
<gene>
    <name evidence="7" type="ORF">FGL98_09385</name>
</gene>
<dbReference type="Proteomes" id="UP000320244">
    <property type="component" value="Unassembled WGS sequence"/>
</dbReference>
<keyword evidence="1" id="KW-0678">Repressor</keyword>
<dbReference type="PROSITE" id="PS51819">
    <property type="entry name" value="VOC"/>
    <property type="match status" value="1"/>
</dbReference>
<feature type="domain" description="HTH merR-type" evidence="5">
    <location>
        <begin position="5"/>
        <end position="74"/>
    </location>
</feature>
<dbReference type="InterPro" id="IPR047057">
    <property type="entry name" value="MerR_fam"/>
</dbReference>
<dbReference type="EMBL" id="VCQV01000010">
    <property type="protein sequence ID" value="TWP36658.1"/>
    <property type="molecule type" value="Genomic_DNA"/>
</dbReference>
<dbReference type="GO" id="GO:0003677">
    <property type="term" value="F:DNA binding"/>
    <property type="evidence" value="ECO:0007669"/>
    <property type="project" value="UniProtKB-KW"/>
</dbReference>
<protein>
    <submittedName>
        <fullName evidence="7">MerR family transcriptional regulator</fullName>
    </submittedName>
</protein>
<dbReference type="Gene3D" id="3.30.720.120">
    <property type="match status" value="1"/>
</dbReference>
<dbReference type="PRINTS" id="PR00040">
    <property type="entry name" value="HTHMERR"/>
</dbReference>
<proteinExistence type="predicted"/>
<dbReference type="PROSITE" id="PS00552">
    <property type="entry name" value="HTH_MERR_1"/>
    <property type="match status" value="1"/>
</dbReference>
<comment type="caution">
    <text evidence="7">The sequence shown here is derived from an EMBL/GenBank/DDBJ whole genome shotgun (WGS) entry which is preliminary data.</text>
</comment>
<dbReference type="Gene3D" id="1.10.1660.10">
    <property type="match status" value="1"/>
</dbReference>
<evidence type="ECO:0000256" key="3">
    <source>
        <dbReference type="ARBA" id="ARBA00023125"/>
    </source>
</evidence>
<dbReference type="Pfam" id="PF00903">
    <property type="entry name" value="Glyoxalase"/>
    <property type="match status" value="1"/>
</dbReference>